<dbReference type="AlphaFoldDB" id="A0A084G3D2"/>
<proteinExistence type="inferred from homology"/>
<sequence length="365" mass="39272">MSNVNYGTAAEGVSGAPPAVHSINGSTAASAGKQPAHDHNDEGFQPQPAMEVVPPRQQDLQRSYATIVDSDANPKGWYGSMINGLGVCIGAIGAVPCCPFPNPYKTVGQGHVGLVTKFGKFYKAVDPGLVKVNPLSERLIQVDVKIQIAEVPQQTCMTKDNVTLHLNSVIYYHIISPHKAAFGISNVRQALIERTQTTLRHVVGARVLQDVIERREEIANSISEIIDTIATGWGVKVESMLIKDIIFSSELQESLSMAAQSKRIGESKIIAAQAEVEAAKLMRQAADILSSAPAMQIRYLEAMQSMAKSANSKVIFLPAANQTMPNSTVFNKDGEASSVADFAHDFSTTNPGLQQAINARIVEHI</sequence>
<dbReference type="FunFam" id="3.30.479.30:FF:000004">
    <property type="entry name" value="Putative membrane protease family, stomatin"/>
    <property type="match status" value="1"/>
</dbReference>
<dbReference type="SMART" id="SM00244">
    <property type="entry name" value="PHB"/>
    <property type="match status" value="1"/>
</dbReference>
<reference evidence="4 5" key="1">
    <citation type="journal article" date="2014" name="Genome Announc.">
        <title>Draft genome sequence of the pathogenic fungus Scedosporium apiospermum.</title>
        <authorList>
            <person name="Vandeputte P."/>
            <person name="Ghamrawi S."/>
            <person name="Rechenmann M."/>
            <person name="Iltis A."/>
            <person name="Giraud S."/>
            <person name="Fleury M."/>
            <person name="Thornton C."/>
            <person name="Delhaes L."/>
            <person name="Meyer W."/>
            <person name="Papon N."/>
            <person name="Bouchara J.P."/>
        </authorList>
    </citation>
    <scope>NUCLEOTIDE SEQUENCE [LARGE SCALE GENOMIC DNA]</scope>
    <source>
        <strain evidence="4 5">IHEM 14462</strain>
    </source>
</reference>
<dbReference type="Proteomes" id="UP000028545">
    <property type="component" value="Unassembled WGS sequence"/>
</dbReference>
<dbReference type="Pfam" id="PF01145">
    <property type="entry name" value="Band_7"/>
    <property type="match status" value="1"/>
</dbReference>
<evidence type="ECO:0000256" key="1">
    <source>
        <dbReference type="ARBA" id="ARBA00008164"/>
    </source>
</evidence>
<dbReference type="GeneID" id="27725722"/>
<evidence type="ECO:0000313" key="4">
    <source>
        <dbReference type="EMBL" id="KEZ41844.1"/>
    </source>
</evidence>
<dbReference type="PANTHER" id="PTHR10264">
    <property type="entry name" value="BAND 7 PROTEIN-RELATED"/>
    <property type="match status" value="1"/>
</dbReference>
<dbReference type="CDD" id="cd13437">
    <property type="entry name" value="SPFH_alloslipin"/>
    <property type="match status" value="1"/>
</dbReference>
<comment type="caution">
    <text evidence="4">The sequence shown here is derived from an EMBL/GenBank/DDBJ whole genome shotgun (WGS) entry which is preliminary data.</text>
</comment>
<dbReference type="OMA" id="KFGRFER"/>
<dbReference type="Gene3D" id="6.10.250.2090">
    <property type="match status" value="1"/>
</dbReference>
<dbReference type="PANTHER" id="PTHR10264:SF19">
    <property type="entry name" value="AT06885P-RELATED"/>
    <property type="match status" value="1"/>
</dbReference>
<dbReference type="KEGG" id="sapo:SAPIO_CDS6650"/>
<dbReference type="GO" id="GO:0098552">
    <property type="term" value="C:side of membrane"/>
    <property type="evidence" value="ECO:0007669"/>
    <property type="project" value="UniProtKB-ARBA"/>
</dbReference>
<dbReference type="InterPro" id="IPR036013">
    <property type="entry name" value="Band_7/SPFH_dom_sf"/>
</dbReference>
<dbReference type="InterPro" id="IPR001107">
    <property type="entry name" value="Band_7"/>
</dbReference>
<name>A0A084G3D2_PSEDA</name>
<dbReference type="SUPFAM" id="SSF117892">
    <property type="entry name" value="Band 7/SPFH domain"/>
    <property type="match status" value="1"/>
</dbReference>
<gene>
    <name evidence="4" type="ORF">SAPIO_CDS6650</name>
</gene>
<dbReference type="InterPro" id="IPR001972">
    <property type="entry name" value="Stomatin_HflK_fam"/>
</dbReference>
<dbReference type="Gene3D" id="3.30.479.30">
    <property type="entry name" value="Band 7 domain"/>
    <property type="match status" value="1"/>
</dbReference>
<dbReference type="RefSeq" id="XP_016641643.1">
    <property type="nucleotide sequence ID" value="XM_016788699.1"/>
</dbReference>
<feature type="domain" description="Band 7" evidence="3">
    <location>
        <begin position="102"/>
        <end position="259"/>
    </location>
</feature>
<evidence type="ECO:0000259" key="3">
    <source>
        <dbReference type="SMART" id="SM00244"/>
    </source>
</evidence>
<protein>
    <recommendedName>
        <fullName evidence="3">Band 7 domain-containing protein</fullName>
    </recommendedName>
</protein>
<keyword evidence="5" id="KW-1185">Reference proteome</keyword>
<feature type="region of interest" description="Disordered" evidence="2">
    <location>
        <begin position="1"/>
        <end position="49"/>
    </location>
</feature>
<dbReference type="PRINTS" id="PR00721">
    <property type="entry name" value="STOMATIN"/>
</dbReference>
<evidence type="ECO:0000256" key="2">
    <source>
        <dbReference type="SAM" id="MobiDB-lite"/>
    </source>
</evidence>
<accession>A0A084G3D2</accession>
<dbReference type="OrthoDB" id="2105077at2759"/>
<organism evidence="4 5">
    <name type="scientific">Pseudallescheria apiosperma</name>
    <name type="common">Scedosporium apiospermum</name>
    <dbReference type="NCBI Taxonomy" id="563466"/>
    <lineage>
        <taxon>Eukaryota</taxon>
        <taxon>Fungi</taxon>
        <taxon>Dikarya</taxon>
        <taxon>Ascomycota</taxon>
        <taxon>Pezizomycotina</taxon>
        <taxon>Sordariomycetes</taxon>
        <taxon>Hypocreomycetidae</taxon>
        <taxon>Microascales</taxon>
        <taxon>Microascaceae</taxon>
        <taxon>Scedosporium</taxon>
    </lineage>
</organism>
<dbReference type="GO" id="GO:0005886">
    <property type="term" value="C:plasma membrane"/>
    <property type="evidence" value="ECO:0007669"/>
    <property type="project" value="InterPro"/>
</dbReference>
<comment type="similarity">
    <text evidence="1">Belongs to the band 7/mec-2 family.</text>
</comment>
<dbReference type="InterPro" id="IPR043202">
    <property type="entry name" value="Band-7_stomatin-like"/>
</dbReference>
<dbReference type="VEuPathDB" id="FungiDB:SAPIO_CDS6650"/>
<dbReference type="HOGENOM" id="CLU_024949_4_0_1"/>
<evidence type="ECO:0000313" key="5">
    <source>
        <dbReference type="Proteomes" id="UP000028545"/>
    </source>
</evidence>
<dbReference type="EMBL" id="JOWA01000106">
    <property type="protein sequence ID" value="KEZ41844.1"/>
    <property type="molecule type" value="Genomic_DNA"/>
</dbReference>